<dbReference type="Pfam" id="PF02321">
    <property type="entry name" value="OEP"/>
    <property type="match status" value="1"/>
</dbReference>
<protein>
    <submittedName>
        <fullName evidence="3">Outer membrane protein TolC</fullName>
    </submittedName>
</protein>
<dbReference type="InterPro" id="IPR010131">
    <property type="entry name" value="MdtP/NodT-like"/>
</dbReference>
<name>A0ABU1KP23_XANFL</name>
<evidence type="ECO:0000256" key="2">
    <source>
        <dbReference type="SAM" id="SignalP"/>
    </source>
</evidence>
<dbReference type="EMBL" id="JAVDPY010000011">
    <property type="protein sequence ID" value="MDR6336347.1"/>
    <property type="molecule type" value="Genomic_DNA"/>
</dbReference>
<sequence>MMEASSIRPALAALPLALLLAGCATFSPDSGMTLVADETIRSAAGELGGNVVKISSEEEAALAGARVAALLSQPLTARNAVQVALLNNRGLQAEYNALGISEAAYVEASLPPNPSFGVERLNGGGELDVERRLVANLLALLTLPARSEIAKSQFEAAQQRAIEATLRTAAETRRAYYQVVASRQTVGFLEQARLSADAAADLTRKLGETGTATKLDQARASAFYAEVSNELAQARMQAGTAREALTRKLGVWGAYVGYKLPGQLPALPSRIRTAQQVEVDAVRRRTDLIAARLELDAMAKSLGLTEATRFVSLLEGGYRGNYQRADGETLRPQGFELEVQIPIFDFGEVNVRRARETYMQAVNLLMEKAVNVRSEARAAYVTYRASYDIARQYQTKILPLRKTINEQALLEYNGMLIDVFELLTTARESITSNVAAIGARRDFFLAEVDFETAILGGGSGSGIGTVVASAAPGGGD</sequence>
<feature type="chain" id="PRO_5045056089" evidence="2">
    <location>
        <begin position="27"/>
        <end position="476"/>
    </location>
</feature>
<evidence type="ECO:0000256" key="1">
    <source>
        <dbReference type="ARBA" id="ARBA00007613"/>
    </source>
</evidence>
<gene>
    <name evidence="3" type="ORF">GGQ86_004846</name>
</gene>
<comment type="caution">
    <text evidence="3">The sequence shown here is derived from an EMBL/GenBank/DDBJ whole genome shotgun (WGS) entry which is preliminary data.</text>
</comment>
<dbReference type="Proteomes" id="UP001245370">
    <property type="component" value="Unassembled WGS sequence"/>
</dbReference>
<proteinExistence type="inferred from homology"/>
<dbReference type="SUPFAM" id="SSF56954">
    <property type="entry name" value="Outer membrane efflux proteins (OEP)"/>
    <property type="match status" value="1"/>
</dbReference>
<dbReference type="PANTHER" id="PTHR30203">
    <property type="entry name" value="OUTER MEMBRANE CATION EFFLUX PROTEIN"/>
    <property type="match status" value="1"/>
</dbReference>
<comment type="similarity">
    <text evidence="1">Belongs to the outer membrane factor (OMF) (TC 1.B.17) family.</text>
</comment>
<keyword evidence="2" id="KW-0732">Signal</keyword>
<dbReference type="PANTHER" id="PTHR30203:SF24">
    <property type="entry name" value="BLR4935 PROTEIN"/>
    <property type="match status" value="1"/>
</dbReference>
<feature type="signal peptide" evidence="2">
    <location>
        <begin position="1"/>
        <end position="26"/>
    </location>
</feature>
<dbReference type="Gene3D" id="1.20.1600.10">
    <property type="entry name" value="Outer membrane efflux proteins (OEP)"/>
    <property type="match status" value="1"/>
</dbReference>
<organism evidence="3 4">
    <name type="scientific">Xanthobacter flavus</name>
    <dbReference type="NCBI Taxonomy" id="281"/>
    <lineage>
        <taxon>Bacteria</taxon>
        <taxon>Pseudomonadati</taxon>
        <taxon>Pseudomonadota</taxon>
        <taxon>Alphaproteobacteria</taxon>
        <taxon>Hyphomicrobiales</taxon>
        <taxon>Xanthobacteraceae</taxon>
        <taxon>Xanthobacter</taxon>
    </lineage>
</organism>
<reference evidence="3 4" key="1">
    <citation type="submission" date="2023-07" db="EMBL/GenBank/DDBJ databases">
        <title>Genomic Encyclopedia of Type Strains, Phase IV (KMG-IV): sequencing the most valuable type-strain genomes for metagenomic binning, comparative biology and taxonomic classification.</title>
        <authorList>
            <person name="Goeker M."/>
        </authorList>
    </citation>
    <scope>NUCLEOTIDE SEQUENCE [LARGE SCALE GENOMIC DNA]</scope>
    <source>
        <strain evidence="3 4">DSM 338</strain>
    </source>
</reference>
<evidence type="ECO:0000313" key="4">
    <source>
        <dbReference type="Proteomes" id="UP001245370"/>
    </source>
</evidence>
<evidence type="ECO:0000313" key="3">
    <source>
        <dbReference type="EMBL" id="MDR6336347.1"/>
    </source>
</evidence>
<accession>A0ABU1KP23</accession>
<dbReference type="InterPro" id="IPR003423">
    <property type="entry name" value="OMP_efflux"/>
</dbReference>
<keyword evidence="4" id="KW-1185">Reference proteome</keyword>